<dbReference type="Proteomes" id="UP001225646">
    <property type="component" value="Unassembled WGS sequence"/>
</dbReference>
<gene>
    <name evidence="2" type="ORF">J2S06_001314</name>
</gene>
<keyword evidence="1" id="KW-0472">Membrane</keyword>
<dbReference type="RefSeq" id="WP_044749431.1">
    <property type="nucleotide sequence ID" value="NZ_JAUSTR010000003.1"/>
</dbReference>
<keyword evidence="1" id="KW-1133">Transmembrane helix</keyword>
<proteinExistence type="predicted"/>
<evidence type="ECO:0000256" key="1">
    <source>
        <dbReference type="SAM" id="Phobius"/>
    </source>
</evidence>
<evidence type="ECO:0008006" key="4">
    <source>
        <dbReference type="Google" id="ProtNLM"/>
    </source>
</evidence>
<reference evidence="2 3" key="1">
    <citation type="submission" date="2023-07" db="EMBL/GenBank/DDBJ databases">
        <title>Genomic Encyclopedia of Type Strains, Phase IV (KMG-IV): sequencing the most valuable type-strain genomes for metagenomic binning, comparative biology and taxonomic classification.</title>
        <authorList>
            <person name="Goeker M."/>
        </authorList>
    </citation>
    <scope>NUCLEOTIDE SEQUENCE [LARGE SCALE GENOMIC DNA]</scope>
    <source>
        <strain evidence="2 3">DSM 19092</strain>
    </source>
</reference>
<sequence>MAVFLKKHLVLILCILAFASPIIGNLLIDVYYYSSLVGWIVGFIFIISSYIIVSKRPDEPDGDENMT</sequence>
<evidence type="ECO:0000313" key="2">
    <source>
        <dbReference type="EMBL" id="MDQ0162238.1"/>
    </source>
</evidence>
<accession>A0ABT9VMN0</accession>
<protein>
    <recommendedName>
        <fullName evidence="4">DUF3329 domain-containing protein</fullName>
    </recommendedName>
</protein>
<dbReference type="EMBL" id="JAUSTR010000003">
    <property type="protein sequence ID" value="MDQ0162238.1"/>
    <property type="molecule type" value="Genomic_DNA"/>
</dbReference>
<feature type="transmembrane region" description="Helical" evidence="1">
    <location>
        <begin position="31"/>
        <end position="53"/>
    </location>
</feature>
<keyword evidence="1" id="KW-0812">Transmembrane</keyword>
<organism evidence="2 3">
    <name type="scientific">Aeribacillus alveayuensis</name>
    <dbReference type="NCBI Taxonomy" id="279215"/>
    <lineage>
        <taxon>Bacteria</taxon>
        <taxon>Bacillati</taxon>
        <taxon>Bacillota</taxon>
        <taxon>Bacilli</taxon>
        <taxon>Bacillales</taxon>
        <taxon>Bacillaceae</taxon>
        <taxon>Aeribacillus</taxon>
    </lineage>
</organism>
<evidence type="ECO:0000313" key="3">
    <source>
        <dbReference type="Proteomes" id="UP001225646"/>
    </source>
</evidence>
<name>A0ABT9VMN0_9BACI</name>
<keyword evidence="3" id="KW-1185">Reference proteome</keyword>
<comment type="caution">
    <text evidence="2">The sequence shown here is derived from an EMBL/GenBank/DDBJ whole genome shotgun (WGS) entry which is preliminary data.</text>
</comment>